<feature type="transmembrane region" description="Helical" evidence="14">
    <location>
        <begin position="145"/>
        <end position="164"/>
    </location>
</feature>
<dbReference type="SMART" id="SM00304">
    <property type="entry name" value="HAMP"/>
    <property type="match status" value="1"/>
</dbReference>
<dbReference type="GO" id="GO:0005886">
    <property type="term" value="C:plasma membrane"/>
    <property type="evidence" value="ECO:0007669"/>
    <property type="project" value="UniProtKB-SubCell"/>
</dbReference>
<keyword evidence="7 14" id="KW-0812">Transmembrane</keyword>
<dbReference type="InterPro" id="IPR003661">
    <property type="entry name" value="HisK_dim/P_dom"/>
</dbReference>
<evidence type="ECO:0000313" key="17">
    <source>
        <dbReference type="EMBL" id="XBX74128.1"/>
    </source>
</evidence>
<dbReference type="Pfam" id="PF00512">
    <property type="entry name" value="HisKA"/>
    <property type="match status" value="1"/>
</dbReference>
<dbReference type="InterPro" id="IPR003660">
    <property type="entry name" value="HAMP_dom"/>
</dbReference>
<dbReference type="PRINTS" id="PR00344">
    <property type="entry name" value="BCTRLSENSOR"/>
</dbReference>
<evidence type="ECO:0000256" key="2">
    <source>
        <dbReference type="ARBA" id="ARBA00004651"/>
    </source>
</evidence>
<dbReference type="SUPFAM" id="SSF158472">
    <property type="entry name" value="HAMP domain-like"/>
    <property type="match status" value="1"/>
</dbReference>
<comment type="subcellular location">
    <subcellularLocation>
        <location evidence="2">Cell membrane</location>
        <topology evidence="2">Multi-pass membrane protein</topology>
    </subcellularLocation>
</comment>
<keyword evidence="13 14" id="KW-0472">Membrane</keyword>
<dbReference type="InterPro" id="IPR050398">
    <property type="entry name" value="HssS/ArlS-like"/>
</dbReference>
<dbReference type="SMART" id="SM00387">
    <property type="entry name" value="HATPase_c"/>
    <property type="match status" value="1"/>
</dbReference>
<dbReference type="SUPFAM" id="SSF55874">
    <property type="entry name" value="ATPase domain of HSP90 chaperone/DNA topoisomerase II/histidine kinase"/>
    <property type="match status" value="1"/>
</dbReference>
<dbReference type="Gene3D" id="3.30.565.10">
    <property type="entry name" value="Histidine kinase-like ATPase, C-terminal domain"/>
    <property type="match status" value="1"/>
</dbReference>
<dbReference type="Gene3D" id="6.10.340.10">
    <property type="match status" value="1"/>
</dbReference>
<evidence type="ECO:0000256" key="4">
    <source>
        <dbReference type="ARBA" id="ARBA00022475"/>
    </source>
</evidence>
<dbReference type="Gene3D" id="1.10.287.130">
    <property type="match status" value="1"/>
</dbReference>
<comment type="catalytic activity">
    <reaction evidence="1">
        <text>ATP + protein L-histidine = ADP + protein N-phospho-L-histidine.</text>
        <dbReference type="EC" id="2.7.13.3"/>
    </reaction>
</comment>
<dbReference type="RefSeq" id="WP_350342886.1">
    <property type="nucleotide sequence ID" value="NZ_CP158367.1"/>
</dbReference>
<reference evidence="17" key="2">
    <citation type="submission" date="2024-06" db="EMBL/GenBank/DDBJ databases">
        <authorList>
            <person name="Petrova K.O."/>
            <person name="Toshchakov S.V."/>
            <person name="Boltjanskaja Y.V."/>
            <person name="Kevbrin V."/>
        </authorList>
    </citation>
    <scope>NUCLEOTIDE SEQUENCE</scope>
    <source>
        <strain evidence="17">Z-910T</strain>
    </source>
</reference>
<dbReference type="InterPro" id="IPR004358">
    <property type="entry name" value="Sig_transdc_His_kin-like_C"/>
</dbReference>
<evidence type="ECO:0000256" key="12">
    <source>
        <dbReference type="ARBA" id="ARBA00023012"/>
    </source>
</evidence>
<evidence type="ECO:0000256" key="8">
    <source>
        <dbReference type="ARBA" id="ARBA00022741"/>
    </source>
</evidence>
<keyword evidence="12" id="KW-0902">Two-component regulatory system</keyword>
<evidence type="ECO:0000256" key="5">
    <source>
        <dbReference type="ARBA" id="ARBA00022553"/>
    </source>
</evidence>
<gene>
    <name evidence="17" type="ORF">PRVXT_002153</name>
</gene>
<dbReference type="SMART" id="SM00388">
    <property type="entry name" value="HisKA"/>
    <property type="match status" value="1"/>
</dbReference>
<feature type="domain" description="Histidine kinase" evidence="15">
    <location>
        <begin position="240"/>
        <end position="452"/>
    </location>
</feature>
<name>A0AAU7VJ08_9FIRM</name>
<protein>
    <recommendedName>
        <fullName evidence="3">histidine kinase</fullName>
        <ecNumber evidence="3">2.7.13.3</ecNumber>
    </recommendedName>
</protein>
<accession>A0AAU7VJ08</accession>
<dbReference type="GO" id="GO:0005524">
    <property type="term" value="F:ATP binding"/>
    <property type="evidence" value="ECO:0007669"/>
    <property type="project" value="UniProtKB-KW"/>
</dbReference>
<dbReference type="InterPro" id="IPR003594">
    <property type="entry name" value="HATPase_dom"/>
</dbReference>
<keyword evidence="9 17" id="KW-0418">Kinase</keyword>
<dbReference type="EC" id="2.7.13.3" evidence="3"/>
<feature type="domain" description="HAMP" evidence="16">
    <location>
        <begin position="166"/>
        <end position="218"/>
    </location>
</feature>
<keyword evidence="6" id="KW-0808">Transferase</keyword>
<dbReference type="PANTHER" id="PTHR45528">
    <property type="entry name" value="SENSOR HISTIDINE KINASE CPXA"/>
    <property type="match status" value="1"/>
</dbReference>
<dbReference type="FunFam" id="1.10.287.130:FF:000001">
    <property type="entry name" value="Two-component sensor histidine kinase"/>
    <property type="match status" value="1"/>
</dbReference>
<keyword evidence="8" id="KW-0547">Nucleotide-binding</keyword>
<keyword evidence="10" id="KW-0067">ATP-binding</keyword>
<dbReference type="Pfam" id="PF02518">
    <property type="entry name" value="HATPase_c"/>
    <property type="match status" value="1"/>
</dbReference>
<dbReference type="PANTHER" id="PTHR45528:SF1">
    <property type="entry name" value="SENSOR HISTIDINE KINASE CPXA"/>
    <property type="match status" value="1"/>
</dbReference>
<dbReference type="InterPro" id="IPR005467">
    <property type="entry name" value="His_kinase_dom"/>
</dbReference>
<evidence type="ECO:0000256" key="11">
    <source>
        <dbReference type="ARBA" id="ARBA00022989"/>
    </source>
</evidence>
<organism evidence="17">
    <name type="scientific">Proteinivorax tanatarense</name>
    <dbReference type="NCBI Taxonomy" id="1260629"/>
    <lineage>
        <taxon>Bacteria</taxon>
        <taxon>Bacillati</taxon>
        <taxon>Bacillota</taxon>
        <taxon>Clostridia</taxon>
        <taxon>Eubacteriales</taxon>
        <taxon>Proteinivoracaceae</taxon>
        <taxon>Proteinivorax</taxon>
    </lineage>
</organism>
<evidence type="ECO:0000256" key="3">
    <source>
        <dbReference type="ARBA" id="ARBA00012438"/>
    </source>
</evidence>
<dbReference type="InterPro" id="IPR036890">
    <property type="entry name" value="HATPase_C_sf"/>
</dbReference>
<reference evidence="17" key="1">
    <citation type="journal article" date="2013" name="Extremophiles">
        <title>Proteinivorax tanatarense gen. nov., sp. nov., an anaerobic, haloalkaliphilic, proteolytic bacterium isolated from a decaying algal bloom, and proposal of Proteinivoraceae fam. nov.</title>
        <authorList>
            <person name="Kevbrin V."/>
            <person name="Boltyanskaya Y."/>
            <person name="Zhilina T."/>
            <person name="Kolganova T."/>
            <person name="Lavrentjeva E."/>
            <person name="Kuznetsov B."/>
        </authorList>
    </citation>
    <scope>NUCLEOTIDE SEQUENCE</scope>
    <source>
        <strain evidence="17">Z-910T</strain>
    </source>
</reference>
<dbReference type="EMBL" id="CP158367">
    <property type="protein sequence ID" value="XBX74128.1"/>
    <property type="molecule type" value="Genomic_DNA"/>
</dbReference>
<evidence type="ECO:0000256" key="7">
    <source>
        <dbReference type="ARBA" id="ARBA00022692"/>
    </source>
</evidence>
<dbReference type="InterPro" id="IPR036097">
    <property type="entry name" value="HisK_dim/P_sf"/>
</dbReference>
<dbReference type="GO" id="GO:0000155">
    <property type="term" value="F:phosphorelay sensor kinase activity"/>
    <property type="evidence" value="ECO:0007669"/>
    <property type="project" value="InterPro"/>
</dbReference>
<dbReference type="Pfam" id="PF00672">
    <property type="entry name" value="HAMP"/>
    <property type="match status" value="1"/>
</dbReference>
<dbReference type="PROSITE" id="PS50109">
    <property type="entry name" value="HIS_KIN"/>
    <property type="match status" value="1"/>
</dbReference>
<dbReference type="CDD" id="cd00082">
    <property type="entry name" value="HisKA"/>
    <property type="match status" value="1"/>
</dbReference>
<evidence type="ECO:0000256" key="13">
    <source>
        <dbReference type="ARBA" id="ARBA00023136"/>
    </source>
</evidence>
<evidence type="ECO:0000256" key="1">
    <source>
        <dbReference type="ARBA" id="ARBA00000085"/>
    </source>
</evidence>
<keyword evidence="5" id="KW-0597">Phosphoprotein</keyword>
<proteinExistence type="predicted"/>
<keyword evidence="11 14" id="KW-1133">Transmembrane helix</keyword>
<evidence type="ECO:0000259" key="16">
    <source>
        <dbReference type="PROSITE" id="PS50885"/>
    </source>
</evidence>
<dbReference type="SUPFAM" id="SSF47384">
    <property type="entry name" value="Homodimeric domain of signal transducing histidine kinase"/>
    <property type="match status" value="1"/>
</dbReference>
<sequence>MGVLIAGQSQFFDSFYKSQKVNNLENSAKVLEEEISEYGLQSRETQELLSVVTDNINGDVFVLDFDGNMLAGESNMMMGHRINIPRKEFEEATTGEIVWYQSNVGHQRHNNVEMIGVLVPSTSYIYFFQTPLQPIEEAIYIAQKFTMYTMLIALVVSIILAWMFSKNLTTPLFKINSQAQSIARLDFDERWEDSRGDEIGQLGQTLNTINDELKMTIDKLETELAKEKSIDKMRKELVARISHELQTPLSLIKGYIEALEDDIYESESERQNYYQIIQQESDKMSKLVKEMVNLGVLESQKVKLDIQKVDLHSLIQKNIDKFAIEAKKEDIALKYDGQKQVKAMCDEYRIDQVLTNFLDNAMKNVPVGGEIKVAVKKEDQRVKVSVFNQGKHIKEQQLQHIWESFNKGEKSKGTGLGLSIAQNILKLHKSNFGVENVEGGGVVFYFDLPDSL</sequence>
<dbReference type="CDD" id="cd06225">
    <property type="entry name" value="HAMP"/>
    <property type="match status" value="1"/>
</dbReference>
<evidence type="ECO:0000256" key="9">
    <source>
        <dbReference type="ARBA" id="ARBA00022777"/>
    </source>
</evidence>
<dbReference type="AlphaFoldDB" id="A0AAU7VJ08"/>
<keyword evidence="4" id="KW-1003">Cell membrane</keyword>
<dbReference type="PROSITE" id="PS50885">
    <property type="entry name" value="HAMP"/>
    <property type="match status" value="1"/>
</dbReference>
<evidence type="ECO:0000256" key="14">
    <source>
        <dbReference type="SAM" id="Phobius"/>
    </source>
</evidence>
<evidence type="ECO:0000256" key="10">
    <source>
        <dbReference type="ARBA" id="ARBA00022840"/>
    </source>
</evidence>
<evidence type="ECO:0000259" key="15">
    <source>
        <dbReference type="PROSITE" id="PS50109"/>
    </source>
</evidence>
<evidence type="ECO:0000256" key="6">
    <source>
        <dbReference type="ARBA" id="ARBA00022679"/>
    </source>
</evidence>